<dbReference type="Pfam" id="PF10551">
    <property type="entry name" value="MULE"/>
    <property type="match status" value="1"/>
</dbReference>
<name>A0A803N0W6_CHEQI</name>
<dbReference type="PANTHER" id="PTHR47718:SF15">
    <property type="entry name" value="PROTEIN FAR1-RELATED SEQUENCE 5-LIKE"/>
    <property type="match status" value="1"/>
</dbReference>
<dbReference type="InterPro" id="IPR018289">
    <property type="entry name" value="MULE_transposase_dom"/>
</dbReference>
<dbReference type="OMA" id="FEIRWAR"/>
<evidence type="ECO:0000313" key="2">
    <source>
        <dbReference type="EnsemblPlants" id="AUR62038600-RA:cds"/>
    </source>
</evidence>
<organism evidence="2 3">
    <name type="scientific">Chenopodium quinoa</name>
    <name type="common">Quinoa</name>
    <dbReference type="NCBI Taxonomy" id="63459"/>
    <lineage>
        <taxon>Eukaryota</taxon>
        <taxon>Viridiplantae</taxon>
        <taxon>Streptophyta</taxon>
        <taxon>Embryophyta</taxon>
        <taxon>Tracheophyta</taxon>
        <taxon>Spermatophyta</taxon>
        <taxon>Magnoliopsida</taxon>
        <taxon>eudicotyledons</taxon>
        <taxon>Gunneridae</taxon>
        <taxon>Pentapetalae</taxon>
        <taxon>Caryophyllales</taxon>
        <taxon>Chenopodiaceae</taxon>
        <taxon>Chenopodioideae</taxon>
        <taxon>Atripliceae</taxon>
        <taxon>Chenopodium</taxon>
    </lineage>
</organism>
<feature type="domain" description="MULE transposase" evidence="1">
    <location>
        <begin position="87"/>
        <end position="180"/>
    </location>
</feature>
<dbReference type="AlphaFoldDB" id="A0A803N0W6"/>
<dbReference type="PANTHER" id="PTHR47718">
    <property type="entry name" value="OS01G0519700 PROTEIN"/>
    <property type="match status" value="1"/>
</dbReference>
<keyword evidence="3" id="KW-1185">Reference proteome</keyword>
<protein>
    <recommendedName>
        <fullName evidence="1">MULE transposase domain-containing protein</fullName>
    </recommendedName>
</protein>
<reference evidence="2" key="1">
    <citation type="journal article" date="2017" name="Nature">
        <title>The genome of Chenopodium quinoa.</title>
        <authorList>
            <person name="Jarvis D.E."/>
            <person name="Ho Y.S."/>
            <person name="Lightfoot D.J."/>
            <person name="Schmoeckel S.M."/>
            <person name="Li B."/>
            <person name="Borm T.J.A."/>
            <person name="Ohyanagi H."/>
            <person name="Mineta K."/>
            <person name="Michell C.T."/>
            <person name="Saber N."/>
            <person name="Kharbatia N.M."/>
            <person name="Rupper R.R."/>
            <person name="Sharp A.R."/>
            <person name="Dally N."/>
            <person name="Boughton B.A."/>
            <person name="Woo Y.H."/>
            <person name="Gao G."/>
            <person name="Schijlen E.G.W.M."/>
            <person name="Guo X."/>
            <person name="Momin A.A."/>
            <person name="Negrao S."/>
            <person name="Al-Babili S."/>
            <person name="Gehring C."/>
            <person name="Roessner U."/>
            <person name="Jung C."/>
            <person name="Murphy K."/>
            <person name="Arold S.T."/>
            <person name="Gojobori T."/>
            <person name="van der Linden C.G."/>
            <person name="van Loo E.N."/>
            <person name="Jellen E.N."/>
            <person name="Maughan P.J."/>
            <person name="Tester M."/>
        </authorList>
    </citation>
    <scope>NUCLEOTIDE SEQUENCE [LARGE SCALE GENOMIC DNA]</scope>
    <source>
        <strain evidence="2">cv. PI 614886</strain>
    </source>
</reference>
<evidence type="ECO:0000259" key="1">
    <source>
        <dbReference type="Pfam" id="PF10551"/>
    </source>
</evidence>
<dbReference type="EnsemblPlants" id="AUR62038600-RA">
    <property type="protein sequence ID" value="AUR62038600-RA:cds"/>
    <property type="gene ID" value="AUR62038600"/>
</dbReference>
<sequence>MRNLAQSAGGTHEVGFLKKDLYNTCEKFKREEIKDGDTEIVLPYLLGKTASDPSFFLRYTRDDHDGIDKMFWCDGICQADYKAFGKVIEFDTTYKVNAYQKPFVVVVGVNHYRKTVPLGVALIGTKKPDTYIWVLEPLNEAGGNVTPYIVVTNGDKAMAIAIEEVFPHVHHRLCLWHLMCNIKGHTNKRFCSSFMKCVDGARTPAEFEEAWEDLIKAYDAVRDKKWAQDLYNNKEKRADAFMVGQFYVVMKFKGMVEIPVGCILCRWTIRAEQETKPSPVKSGGFVELLRNCLPRTYNIGDATNATDCYEVSAFEKFPTIFDWDPNTDF</sequence>
<proteinExistence type="predicted"/>
<evidence type="ECO:0000313" key="3">
    <source>
        <dbReference type="Proteomes" id="UP000596660"/>
    </source>
</evidence>
<accession>A0A803N0W6</accession>
<reference evidence="2" key="2">
    <citation type="submission" date="2021-03" db="UniProtKB">
        <authorList>
            <consortium name="EnsemblPlants"/>
        </authorList>
    </citation>
    <scope>IDENTIFICATION</scope>
</reference>
<dbReference type="Proteomes" id="UP000596660">
    <property type="component" value="Unplaced"/>
</dbReference>
<dbReference type="Gramene" id="AUR62038600-RA">
    <property type="protein sequence ID" value="AUR62038600-RA:cds"/>
    <property type="gene ID" value="AUR62038600"/>
</dbReference>